<name>A0A2P8HGQ0_CHINA</name>
<organism evidence="2 3">
    <name type="scientific">Chitinophaga niastensis</name>
    <dbReference type="NCBI Taxonomy" id="536980"/>
    <lineage>
        <taxon>Bacteria</taxon>
        <taxon>Pseudomonadati</taxon>
        <taxon>Bacteroidota</taxon>
        <taxon>Chitinophagia</taxon>
        <taxon>Chitinophagales</taxon>
        <taxon>Chitinophagaceae</taxon>
        <taxon>Chitinophaga</taxon>
    </lineage>
</organism>
<evidence type="ECO:0000313" key="3">
    <source>
        <dbReference type="Proteomes" id="UP000240971"/>
    </source>
</evidence>
<dbReference type="Gene3D" id="1.50.10.10">
    <property type="match status" value="1"/>
</dbReference>
<proteinExistence type="predicted"/>
<dbReference type="InterPro" id="IPR008928">
    <property type="entry name" value="6-hairpin_glycosidase_sf"/>
</dbReference>
<evidence type="ECO:0000313" key="2">
    <source>
        <dbReference type="EMBL" id="PSL45395.1"/>
    </source>
</evidence>
<dbReference type="SUPFAM" id="SSF48208">
    <property type="entry name" value="Six-hairpin glycosidases"/>
    <property type="match status" value="1"/>
</dbReference>
<feature type="chain" id="PRO_5015178731" description="Glycosyl hydrolase family 36" evidence="1">
    <location>
        <begin position="26"/>
        <end position="436"/>
    </location>
</feature>
<dbReference type="AlphaFoldDB" id="A0A2P8HGQ0"/>
<keyword evidence="1" id="KW-0732">Signal</keyword>
<accession>A0A2P8HGQ0</accession>
<protein>
    <recommendedName>
        <fullName evidence="4">Glycosyl hydrolase family 36</fullName>
    </recommendedName>
</protein>
<dbReference type="EMBL" id="PYAW01000004">
    <property type="protein sequence ID" value="PSL45395.1"/>
    <property type="molecule type" value="Genomic_DNA"/>
</dbReference>
<feature type="signal peptide" evidence="1">
    <location>
        <begin position="1"/>
        <end position="25"/>
    </location>
</feature>
<dbReference type="RefSeq" id="WP_106529734.1">
    <property type="nucleotide sequence ID" value="NZ_PYAW01000004.1"/>
</dbReference>
<dbReference type="Proteomes" id="UP000240971">
    <property type="component" value="Unassembled WGS sequence"/>
</dbReference>
<keyword evidence="3" id="KW-1185">Reference proteome</keyword>
<sequence>MIKRLPLSILVGVLIVGYSAQTTHAQTKDNTTLAKTILADSRLDTIQARALRLLTGFAAGTTYGEVWIRDFNTFIKGSLQVLPPEKVKDMLLLFFKMQGDNGDIVDGVIDKHKANVGYQYRYSALAPEWAAHKNTVETDQESSLVQAVKKYIDVTGDHSILTEKIGGKTVLQRIEHAFEYILKDRWSAKYGLVTGATTIDWGDVQPETGWGVAINDKTKWAVDIYDNAMFVIALQDFLAMKPATYHPQKNWQEIANGIRKNVRKYLWQSNTQKYIPHIYLNGSPFSTSFNENEILYTGGSACAILAGFHSKKEIAAINNQMVQAAAKEKYATIGITVYPPYPAKEFPNMHPYVYQNAGDWTWFGGRMIQALTINGFTTAAWDELNPIIDRAIAHKGFYEWYDVQTGEAKGSGDFRGEAGVLYDAIKLLRTWAIKNK</sequence>
<dbReference type="InterPro" id="IPR012341">
    <property type="entry name" value="6hp_glycosidase-like_sf"/>
</dbReference>
<reference evidence="2 3" key="1">
    <citation type="submission" date="2018-03" db="EMBL/GenBank/DDBJ databases">
        <title>Genomic Encyclopedia of Archaeal and Bacterial Type Strains, Phase II (KMG-II): from individual species to whole genera.</title>
        <authorList>
            <person name="Goeker M."/>
        </authorList>
    </citation>
    <scope>NUCLEOTIDE SEQUENCE [LARGE SCALE GENOMIC DNA]</scope>
    <source>
        <strain evidence="2 3">DSM 24859</strain>
    </source>
</reference>
<comment type="caution">
    <text evidence="2">The sequence shown here is derived from an EMBL/GenBank/DDBJ whole genome shotgun (WGS) entry which is preliminary data.</text>
</comment>
<evidence type="ECO:0000256" key="1">
    <source>
        <dbReference type="SAM" id="SignalP"/>
    </source>
</evidence>
<gene>
    <name evidence="2" type="ORF">CLV51_10497</name>
</gene>
<evidence type="ECO:0008006" key="4">
    <source>
        <dbReference type="Google" id="ProtNLM"/>
    </source>
</evidence>
<dbReference type="GO" id="GO:0005975">
    <property type="term" value="P:carbohydrate metabolic process"/>
    <property type="evidence" value="ECO:0007669"/>
    <property type="project" value="InterPro"/>
</dbReference>
<dbReference type="OrthoDB" id="1111500at2"/>